<evidence type="ECO:0000256" key="11">
    <source>
        <dbReference type="ARBA" id="ARBA00023242"/>
    </source>
</evidence>
<accession>A0A6S7K0B1</accession>
<evidence type="ECO:0000256" key="2">
    <source>
        <dbReference type="ARBA" id="ARBA00004567"/>
    </source>
</evidence>
<gene>
    <name evidence="18" type="ORF">PACLA_8A054082</name>
</gene>
<dbReference type="GO" id="GO:0015031">
    <property type="term" value="P:protein transport"/>
    <property type="evidence" value="ECO:0007669"/>
    <property type="project" value="UniProtKB-KW"/>
</dbReference>
<evidence type="ECO:0000256" key="16">
    <source>
        <dbReference type="SAM" id="Coils"/>
    </source>
</evidence>
<evidence type="ECO:0000256" key="10">
    <source>
        <dbReference type="ARBA" id="ARBA00023132"/>
    </source>
</evidence>
<comment type="caution">
    <text evidence="18">The sequence shown here is derived from an EMBL/GenBank/DDBJ whole genome shotgun (WGS) entry which is preliminary data.</text>
</comment>
<name>A0A6S7K0B1_PARCT</name>
<evidence type="ECO:0000256" key="7">
    <source>
        <dbReference type="ARBA" id="ARBA00022927"/>
    </source>
</evidence>
<dbReference type="GO" id="GO:0044614">
    <property type="term" value="C:nuclear pore cytoplasmic filaments"/>
    <property type="evidence" value="ECO:0007669"/>
    <property type="project" value="TreeGrafter"/>
</dbReference>
<feature type="region of interest" description="Disordered" evidence="17">
    <location>
        <begin position="344"/>
        <end position="393"/>
    </location>
</feature>
<dbReference type="GO" id="GO:0016973">
    <property type="term" value="P:poly(A)+ mRNA export from nucleus"/>
    <property type="evidence" value="ECO:0007669"/>
    <property type="project" value="InterPro"/>
</dbReference>
<dbReference type="GO" id="GO:0031369">
    <property type="term" value="F:translation initiation factor binding"/>
    <property type="evidence" value="ECO:0007669"/>
    <property type="project" value="TreeGrafter"/>
</dbReference>
<evidence type="ECO:0000256" key="6">
    <source>
        <dbReference type="ARBA" id="ARBA00022816"/>
    </source>
</evidence>
<evidence type="ECO:0000256" key="3">
    <source>
        <dbReference type="ARBA" id="ARBA00011056"/>
    </source>
</evidence>
<dbReference type="GO" id="GO:0005543">
    <property type="term" value="F:phospholipid binding"/>
    <property type="evidence" value="ECO:0007669"/>
    <property type="project" value="TreeGrafter"/>
</dbReference>
<dbReference type="PANTHER" id="PTHR12960:SF0">
    <property type="entry name" value="MRNA EXPORT FACTOR GLE1"/>
    <property type="match status" value="1"/>
</dbReference>
<keyword evidence="19" id="KW-1185">Reference proteome</keyword>
<evidence type="ECO:0000313" key="19">
    <source>
        <dbReference type="Proteomes" id="UP001152795"/>
    </source>
</evidence>
<comment type="similarity">
    <text evidence="3">Belongs to the GLE1 family.</text>
</comment>
<comment type="subcellular location">
    <subcellularLocation>
        <location evidence="1">Cytoplasm</location>
    </subcellularLocation>
    <subcellularLocation>
        <location evidence="2">Nucleus</location>
        <location evidence="2">Nuclear pore complex</location>
    </subcellularLocation>
</comment>
<evidence type="ECO:0000256" key="14">
    <source>
        <dbReference type="ARBA" id="ARBA00029983"/>
    </source>
</evidence>
<keyword evidence="4" id="KW-0813">Transport</keyword>
<organism evidence="18 19">
    <name type="scientific">Paramuricea clavata</name>
    <name type="common">Red gorgonian</name>
    <name type="synonym">Violescent sea-whip</name>
    <dbReference type="NCBI Taxonomy" id="317549"/>
    <lineage>
        <taxon>Eukaryota</taxon>
        <taxon>Metazoa</taxon>
        <taxon>Cnidaria</taxon>
        <taxon>Anthozoa</taxon>
        <taxon>Octocorallia</taxon>
        <taxon>Malacalcyonacea</taxon>
        <taxon>Plexauridae</taxon>
        <taxon>Paramuricea</taxon>
    </lineage>
</organism>
<evidence type="ECO:0000256" key="9">
    <source>
        <dbReference type="ARBA" id="ARBA00023054"/>
    </source>
</evidence>
<dbReference type="Gene3D" id="1.25.40.510">
    <property type="entry name" value="GLE1-like"/>
    <property type="match status" value="1"/>
</dbReference>
<proteinExistence type="inferred from homology"/>
<dbReference type="AlphaFoldDB" id="A0A6S7K0B1"/>
<keyword evidence="6" id="KW-0509">mRNA transport</keyword>
<keyword evidence="5" id="KW-0963">Cytoplasm</keyword>
<comment type="function">
    <text evidence="12">Required for the export of mRNAs containing poly(A) tails from the nucleus into the cytoplasm. May be involved in the terminal step of the mRNA transport through the nuclear pore complex (NPC).</text>
</comment>
<dbReference type="InterPro" id="IPR038506">
    <property type="entry name" value="GLE1-like_sf"/>
</dbReference>
<dbReference type="Proteomes" id="UP001152795">
    <property type="component" value="Unassembled WGS sequence"/>
</dbReference>
<keyword evidence="8" id="KW-0811">Translocation</keyword>
<keyword evidence="10" id="KW-0906">Nuclear pore complex</keyword>
<dbReference type="EMBL" id="CACRXK020011717">
    <property type="protein sequence ID" value="CAB4021932.1"/>
    <property type="molecule type" value="Genomic_DNA"/>
</dbReference>
<evidence type="ECO:0000256" key="12">
    <source>
        <dbReference type="ARBA" id="ARBA00024680"/>
    </source>
</evidence>
<evidence type="ECO:0000313" key="18">
    <source>
        <dbReference type="EMBL" id="CAB4021932.1"/>
    </source>
</evidence>
<keyword evidence="7" id="KW-0653">Protein transport</keyword>
<evidence type="ECO:0000256" key="15">
    <source>
        <dbReference type="ARBA" id="ARBA00030897"/>
    </source>
</evidence>
<dbReference type="OrthoDB" id="420884at2759"/>
<evidence type="ECO:0000256" key="4">
    <source>
        <dbReference type="ARBA" id="ARBA00022448"/>
    </source>
</evidence>
<dbReference type="GO" id="GO:0000822">
    <property type="term" value="F:inositol hexakisphosphate binding"/>
    <property type="evidence" value="ECO:0007669"/>
    <property type="project" value="TreeGrafter"/>
</dbReference>
<keyword evidence="11" id="KW-0539">Nucleus</keyword>
<evidence type="ECO:0000256" key="17">
    <source>
        <dbReference type="SAM" id="MobiDB-lite"/>
    </source>
</evidence>
<evidence type="ECO:0000256" key="8">
    <source>
        <dbReference type="ARBA" id="ARBA00023010"/>
    </source>
</evidence>
<dbReference type="GO" id="GO:0005737">
    <property type="term" value="C:cytoplasm"/>
    <property type="evidence" value="ECO:0007669"/>
    <property type="project" value="UniProtKB-SubCell"/>
</dbReference>
<protein>
    <recommendedName>
        <fullName evidence="13">mRNA export factor GLE1</fullName>
    </recommendedName>
    <alternativeName>
        <fullName evidence="15">GLE1 RNA export mediator</fullName>
    </alternativeName>
    <alternativeName>
        <fullName evidence="14">Nucleoporin GLE1</fullName>
    </alternativeName>
</protein>
<evidence type="ECO:0000256" key="5">
    <source>
        <dbReference type="ARBA" id="ARBA00022490"/>
    </source>
</evidence>
<sequence>MAVHGSESEVLLNETLTALQTTSKGRLSYDTDWKINAEFSNQLSCSFESFLNESWDSLGGINTSLLGLEENNSDTSSENEAESSLMTELNDTAKEPNNAVGISVNFESENEHSIKQYNDDCRGNAEQRKAEQARTLKRRMKNLKIECEQTLRNKEENLAEKKRQFEIEIKELQRQDAEELRRRKVELYKEAMAYKQRLDEIFTRSLTEESLVAREREQQIAVLENLKKNVTLLYQQVLRNIELIQQKFANSKHMSFVDAQVAEDIATVLDRIPLKAEAELSKCEASHDISDVEDHLEFMRKLIQATLSIDNKVGHILKLAQEKAMAAAKKRESEEAERIKFEEAKQQEQVKQQQEQAKKLEANKKLSEKLSVPKNEERLPIATPQTSKKESKTTTAQKFIEYISDKALIEYMELQEHLNTVQASFKGFISDSKYTKYKFDLQKAVNIPINALSAHSPSQLNDKIHRLVSLLSGNNVEVGGRRVNCKTHPSAMVFCKDLVAKKLVMQGAQQVSSNPQSAFLYAAVIVGIWTAFPDVGKLILAHFHRSYPYLVPYYIPQVEGQSNNDYHKALGYSVNNDKIEDENHFLKKFSGTVQLYAAVVSSKGAATPDHPHGIDKGWTWLARTLNLKPHPSVTATMLFEFIKVAGHLLMERYRKQFQKLLLMLYKDFIPAMDKVTPPEKQGPMQRFKDFLDECVKTQKIPMPKGYLTERWWHSGHF</sequence>
<feature type="compositionally biased region" description="Basic and acidic residues" evidence="17">
    <location>
        <begin position="356"/>
        <end position="368"/>
    </location>
</feature>
<dbReference type="InterPro" id="IPR012476">
    <property type="entry name" value="GLE1"/>
</dbReference>
<evidence type="ECO:0000256" key="13">
    <source>
        <dbReference type="ARBA" id="ARBA00026227"/>
    </source>
</evidence>
<feature type="coiled-coil region" evidence="16">
    <location>
        <begin position="126"/>
        <end position="197"/>
    </location>
</feature>
<keyword evidence="9 16" id="KW-0175">Coiled coil</keyword>
<reference evidence="18" key="1">
    <citation type="submission" date="2020-04" db="EMBL/GenBank/DDBJ databases">
        <authorList>
            <person name="Alioto T."/>
            <person name="Alioto T."/>
            <person name="Gomez Garrido J."/>
        </authorList>
    </citation>
    <scope>NUCLEOTIDE SEQUENCE</scope>
    <source>
        <strain evidence="18">A484AB</strain>
    </source>
</reference>
<dbReference type="PANTHER" id="PTHR12960">
    <property type="entry name" value="GLE-1-RELATED"/>
    <property type="match status" value="1"/>
</dbReference>
<dbReference type="Pfam" id="PF07817">
    <property type="entry name" value="GLE1"/>
    <property type="match status" value="1"/>
</dbReference>
<evidence type="ECO:0000256" key="1">
    <source>
        <dbReference type="ARBA" id="ARBA00004496"/>
    </source>
</evidence>
<dbReference type="FunFam" id="1.25.40.510:FF:000001">
    <property type="entry name" value="Nucleoporin GLE1 isoform 1"/>
    <property type="match status" value="1"/>
</dbReference>